<dbReference type="Proteomes" id="UP001057402">
    <property type="component" value="Chromosome 4"/>
</dbReference>
<dbReference type="EMBL" id="CM042883">
    <property type="protein sequence ID" value="KAI4372750.1"/>
    <property type="molecule type" value="Genomic_DNA"/>
</dbReference>
<keyword evidence="2" id="KW-1185">Reference proteome</keyword>
<name>A0ACB9R1H9_9MYRT</name>
<sequence length="284" mass="31247">MPLIWFLVYLYQIWRQPIACPKTVSNLKCESTSIFTDGTSALVLPVAAGAYVYTLIFVTVPSLASVYNEYALKSQYDTSIYLQNLFLYGYGAISNFLVDSVIKGAPDSKACGAQPKRPRGPRACAITKTRKGLHLSLGSWARLRRRAPLEAPLTNRLGSVLCCPSGWRGRRRRGERLARKRTTGGRRRRQRREEEEVTTAGGGGGDKTLEAGGRRFKLIQSTFSSSALLFFLTNKGLPSSSLPSPSSSLVGSVHLLPALIVPPPRCPHLPCHPPSLPLWQMFSN</sequence>
<organism evidence="1 2">
    <name type="scientific">Melastoma candidum</name>
    <dbReference type="NCBI Taxonomy" id="119954"/>
    <lineage>
        <taxon>Eukaryota</taxon>
        <taxon>Viridiplantae</taxon>
        <taxon>Streptophyta</taxon>
        <taxon>Embryophyta</taxon>
        <taxon>Tracheophyta</taxon>
        <taxon>Spermatophyta</taxon>
        <taxon>Magnoliopsida</taxon>
        <taxon>eudicotyledons</taxon>
        <taxon>Gunneridae</taxon>
        <taxon>Pentapetalae</taxon>
        <taxon>rosids</taxon>
        <taxon>malvids</taxon>
        <taxon>Myrtales</taxon>
        <taxon>Melastomataceae</taxon>
        <taxon>Melastomatoideae</taxon>
        <taxon>Melastomateae</taxon>
        <taxon>Melastoma</taxon>
    </lineage>
</organism>
<comment type="caution">
    <text evidence="1">The sequence shown here is derived from an EMBL/GenBank/DDBJ whole genome shotgun (WGS) entry which is preliminary data.</text>
</comment>
<accession>A0ACB9R1H9</accession>
<evidence type="ECO:0000313" key="2">
    <source>
        <dbReference type="Proteomes" id="UP001057402"/>
    </source>
</evidence>
<protein>
    <submittedName>
        <fullName evidence="1">Uncharacterized protein</fullName>
    </submittedName>
</protein>
<reference evidence="2" key="1">
    <citation type="journal article" date="2023" name="Front. Plant Sci.">
        <title>Chromosomal-level genome assembly of Melastoma candidum provides insights into trichome evolution.</title>
        <authorList>
            <person name="Zhong Y."/>
            <person name="Wu W."/>
            <person name="Sun C."/>
            <person name="Zou P."/>
            <person name="Liu Y."/>
            <person name="Dai S."/>
            <person name="Zhou R."/>
        </authorList>
    </citation>
    <scope>NUCLEOTIDE SEQUENCE [LARGE SCALE GENOMIC DNA]</scope>
</reference>
<evidence type="ECO:0000313" key="1">
    <source>
        <dbReference type="EMBL" id="KAI4372750.1"/>
    </source>
</evidence>
<gene>
    <name evidence="1" type="ORF">MLD38_010946</name>
</gene>
<proteinExistence type="predicted"/>